<evidence type="ECO:0000313" key="2">
    <source>
        <dbReference type="EMBL" id="CUQ67233.1"/>
    </source>
</evidence>
<evidence type="ECO:0000259" key="1">
    <source>
        <dbReference type="Pfam" id="PF00534"/>
    </source>
</evidence>
<dbReference type="Gene3D" id="3.40.50.2000">
    <property type="entry name" value="Glycogen Phosphorylase B"/>
    <property type="match status" value="1"/>
</dbReference>
<dbReference type="PANTHER" id="PTHR12526:SF638">
    <property type="entry name" value="SPORE COAT PROTEIN SA"/>
    <property type="match status" value="1"/>
</dbReference>
<dbReference type="Proteomes" id="UP000066284">
    <property type="component" value="Chromosome 1"/>
</dbReference>
<dbReference type="OrthoDB" id="9790710at2"/>
<dbReference type="InterPro" id="IPR001296">
    <property type="entry name" value="Glyco_trans_1"/>
</dbReference>
<accession>A0A0S4KRY7</accession>
<dbReference type="RefSeq" id="WP_062485411.1">
    <property type="nucleotide sequence ID" value="NZ_LN885086.1"/>
</dbReference>
<evidence type="ECO:0000313" key="3">
    <source>
        <dbReference type="Proteomes" id="UP000066284"/>
    </source>
</evidence>
<sequence length="428" mass="47935">MRVLHITAHLGGGVGKVLSGVVAESARRRDDTRHTIACLEVPEKRTFLDRVLSWGGEVLIAPSFDRLAEEVDRADIVQVEWWHHPTVAGWLCSGVLPSMRLLVWCHVSGLYPPVIPPEFVLSVHRFLFTSPCSWEHPTLAALRPRLKGRAEVVFGSGGFDDLPPPPERVFETSLQVGYVGSLNFSKLHPRILDFVQAARLPNFRLALVGDPVTGQQLIAEAAMMGVRNRLDVRGYREQVSAELVGFDVFAYLLNPFHYGTTENALLEAMAMGVVPIVLNNPAERCVVSHGETGVIVNGPSQFADALDWLAAHPLERARLSANASRLVRRRFAIGRTVAGLEHHYQRLFTEPKRSFDFRPIFGEEPADWFRSCQGDEAWRFQQNGMLHDAARRGPAVLYERTKGSVFHYHAVYQADERLARWAKQLDAA</sequence>
<organism evidence="2 3">
    <name type="scientific">Candidatus Nitrospira inopinata</name>
    <dbReference type="NCBI Taxonomy" id="1715989"/>
    <lineage>
        <taxon>Bacteria</taxon>
        <taxon>Pseudomonadati</taxon>
        <taxon>Nitrospirota</taxon>
        <taxon>Nitrospiria</taxon>
        <taxon>Nitrospirales</taxon>
        <taxon>Nitrospiraceae</taxon>
        <taxon>Nitrospira</taxon>
    </lineage>
</organism>
<dbReference type="GO" id="GO:0016757">
    <property type="term" value="F:glycosyltransferase activity"/>
    <property type="evidence" value="ECO:0007669"/>
    <property type="project" value="TreeGrafter"/>
</dbReference>
<name>A0A0S4KRY7_9BACT</name>
<dbReference type="Pfam" id="PF00534">
    <property type="entry name" value="Glycos_transf_1"/>
    <property type="match status" value="1"/>
</dbReference>
<dbReference type="KEGG" id="nio:NITINOP_2261"/>
<keyword evidence="2" id="KW-0808">Transferase</keyword>
<dbReference type="STRING" id="1715989.NITINOP_2261"/>
<feature type="domain" description="Glycosyl transferase family 1" evidence="1">
    <location>
        <begin position="170"/>
        <end position="324"/>
    </location>
</feature>
<proteinExistence type="predicted"/>
<dbReference type="SUPFAM" id="SSF53756">
    <property type="entry name" value="UDP-Glycosyltransferase/glycogen phosphorylase"/>
    <property type="match status" value="1"/>
</dbReference>
<reference evidence="3" key="1">
    <citation type="submission" date="2015-09" db="EMBL/GenBank/DDBJ databases">
        <authorList>
            <person name="Daims H."/>
        </authorList>
    </citation>
    <scope>NUCLEOTIDE SEQUENCE [LARGE SCALE GENOMIC DNA]</scope>
</reference>
<dbReference type="CDD" id="cd03801">
    <property type="entry name" value="GT4_PimA-like"/>
    <property type="match status" value="1"/>
</dbReference>
<protein>
    <submittedName>
        <fullName evidence="2">Putative Glycosyltransferase</fullName>
    </submittedName>
</protein>
<dbReference type="AlphaFoldDB" id="A0A0S4KRY7"/>
<dbReference type="EMBL" id="LN885086">
    <property type="protein sequence ID" value="CUQ67233.1"/>
    <property type="molecule type" value="Genomic_DNA"/>
</dbReference>
<keyword evidence="3" id="KW-1185">Reference proteome</keyword>
<dbReference type="PANTHER" id="PTHR12526">
    <property type="entry name" value="GLYCOSYLTRANSFERASE"/>
    <property type="match status" value="1"/>
</dbReference>
<gene>
    <name evidence="2" type="ORF">NITINOP_2261</name>
</gene>